<dbReference type="PANTHER" id="PTHR47017">
    <property type="entry name" value="ACYL-COA"/>
    <property type="match status" value="1"/>
</dbReference>
<protein>
    <submittedName>
        <fullName evidence="1">GNAT family N-acetyltransferase</fullName>
    </submittedName>
</protein>
<dbReference type="Pfam" id="PF04339">
    <property type="entry name" value="FemAB_like"/>
    <property type="match status" value="1"/>
</dbReference>
<comment type="caution">
    <text evidence="1">The sequence shown here is derived from an EMBL/GenBank/DDBJ whole genome shotgun (WGS) entry which is preliminary data.</text>
</comment>
<dbReference type="InterPro" id="IPR007434">
    <property type="entry name" value="FemAB-like"/>
</dbReference>
<evidence type="ECO:0000313" key="1">
    <source>
        <dbReference type="EMBL" id="MDO6453899.1"/>
    </source>
</evidence>
<dbReference type="RefSeq" id="WP_303550289.1">
    <property type="nucleotide sequence ID" value="NZ_JAUOPG010000006.1"/>
</dbReference>
<dbReference type="Proteomes" id="UP001169862">
    <property type="component" value="Unassembled WGS sequence"/>
</dbReference>
<dbReference type="Gene3D" id="3.40.630.30">
    <property type="match status" value="1"/>
</dbReference>
<dbReference type="SUPFAM" id="SSF55729">
    <property type="entry name" value="Acyl-CoA N-acyltransferases (Nat)"/>
    <property type="match status" value="1"/>
</dbReference>
<dbReference type="EMBL" id="JAUOPG010000006">
    <property type="protein sequence ID" value="MDO6453899.1"/>
    <property type="molecule type" value="Genomic_DNA"/>
</dbReference>
<gene>
    <name evidence="1" type="ORF">Q4490_10015</name>
</gene>
<evidence type="ECO:0000313" key="2">
    <source>
        <dbReference type="Proteomes" id="UP001169862"/>
    </source>
</evidence>
<dbReference type="AlphaFoldDB" id="A0AAW7XI15"/>
<reference evidence="1" key="1">
    <citation type="submission" date="2023-07" db="EMBL/GenBank/DDBJ databases">
        <title>Genome content predicts the carbon catabolic preferences of heterotrophic bacteria.</title>
        <authorList>
            <person name="Gralka M."/>
        </authorList>
    </citation>
    <scope>NUCLEOTIDE SEQUENCE</scope>
    <source>
        <strain evidence="1">I2M16</strain>
    </source>
</reference>
<dbReference type="PANTHER" id="PTHR47017:SF1">
    <property type="entry name" value="ACYL-COA"/>
    <property type="match status" value="1"/>
</dbReference>
<sequence length="385" mass="44227">MSYRVELSHNIASIGEAQWDALAGDDHPFTRYAFLAALESSDVVSAQTGWLPMHLSIFDGDQRIAAMPMYQKSHSYGEYVFDWGWADAYHQNGIDYYPKLLTAIPFSPVTGPRILSQLATETLMGLAGPLLSEIIPHICNEQGLSSWHGLFFTQASHTALPTDTFISRLGTQYHWFNRDFKTFDDFLATFSSRKRKNVKRERRKVTEQGIRLSTYEGEAITPELLRTFFHCYQLTYLKRGQQGYLNLEFFEKIINSMPESLVLFIASLDQQHVACALCFKDSHTLYGRYWGSLDNFDSLHFETCYYTGIDYCIEHGLQRFDPGAQGEHKIQRGFEPIKTWSAHYIAHPGFKEAVHRFTMEEAELMEERMSDLATLLPFKADEQPG</sequence>
<accession>A0AAW7XI15</accession>
<proteinExistence type="predicted"/>
<dbReference type="InterPro" id="IPR016181">
    <property type="entry name" value="Acyl_CoA_acyltransferase"/>
</dbReference>
<organism evidence="1 2">
    <name type="scientific">Neptunomonas phycophila</name>
    <dbReference type="NCBI Taxonomy" id="1572645"/>
    <lineage>
        <taxon>Bacteria</taxon>
        <taxon>Pseudomonadati</taxon>
        <taxon>Pseudomonadota</taxon>
        <taxon>Gammaproteobacteria</taxon>
        <taxon>Oceanospirillales</taxon>
        <taxon>Oceanospirillaceae</taxon>
        <taxon>Neptunomonas</taxon>
    </lineage>
</organism>
<name>A0AAW7XI15_9GAMM</name>